<evidence type="ECO:0000259" key="8">
    <source>
        <dbReference type="Pfam" id="PF00892"/>
    </source>
</evidence>
<dbReference type="RefSeq" id="WP_085893384.1">
    <property type="nucleotide sequence ID" value="NZ_FWFL01000009.1"/>
</dbReference>
<feature type="transmembrane region" description="Helical" evidence="7">
    <location>
        <begin position="71"/>
        <end position="95"/>
    </location>
</feature>
<dbReference type="Pfam" id="PF00892">
    <property type="entry name" value="EamA"/>
    <property type="match status" value="2"/>
</dbReference>
<keyword evidence="10" id="KW-1185">Reference proteome</keyword>
<dbReference type="InterPro" id="IPR050638">
    <property type="entry name" value="AA-Vitamin_Transporters"/>
</dbReference>
<feature type="transmembrane region" description="Helical" evidence="7">
    <location>
        <begin position="101"/>
        <end position="120"/>
    </location>
</feature>
<dbReference type="AlphaFoldDB" id="A0A1Y5T9S4"/>
<keyword evidence="2" id="KW-1003">Cell membrane</keyword>
<keyword evidence="3 7" id="KW-0812">Transmembrane</keyword>
<dbReference type="InterPro" id="IPR037185">
    <property type="entry name" value="EmrE-like"/>
</dbReference>
<sequence length="318" mass="33193">MDASTKTLLSGLFWGGIAVAVLSGSLVMLRLGVQTSLTPFDLAALRFGIAALLLVGVIWRRGWAMDKLGVLGVLALVTCNGAPYIMVLSFGFQFAPASDAGAINPGLMAVFVGILGWIFLGENMRVAKIAGILAVLAGTALFTDLLTLRQASFGHLIFAITGGMWASYVIIVRKTNLPALHATAIVAVGSALSFLPVYLVFFGGQILQAPVRDIAAQAIYQGALTGALAVFAFTKSTEYLGASAGAALTALIPIVTLIMGAAFLGETVDGWKIFACALVGLGVFLTLYAQRSSAASRRSEMTEQQTTPRQWPTGESGA</sequence>
<evidence type="ECO:0000256" key="5">
    <source>
        <dbReference type="ARBA" id="ARBA00023136"/>
    </source>
</evidence>
<evidence type="ECO:0000313" key="10">
    <source>
        <dbReference type="Proteomes" id="UP000193827"/>
    </source>
</evidence>
<evidence type="ECO:0000256" key="6">
    <source>
        <dbReference type="SAM" id="MobiDB-lite"/>
    </source>
</evidence>
<name>A0A1Y5T9S4_9RHOB</name>
<comment type="subcellular location">
    <subcellularLocation>
        <location evidence="1">Cell membrane</location>
        <topology evidence="1">Multi-pass membrane protein</topology>
    </subcellularLocation>
</comment>
<evidence type="ECO:0000256" key="1">
    <source>
        <dbReference type="ARBA" id="ARBA00004651"/>
    </source>
</evidence>
<evidence type="ECO:0000256" key="7">
    <source>
        <dbReference type="SAM" id="Phobius"/>
    </source>
</evidence>
<feature type="region of interest" description="Disordered" evidence="6">
    <location>
        <begin position="298"/>
        <end position="318"/>
    </location>
</feature>
<keyword evidence="4 7" id="KW-1133">Transmembrane helix</keyword>
<proteinExistence type="predicted"/>
<protein>
    <submittedName>
        <fullName evidence="9">EamA-like transporter family protein</fullName>
    </submittedName>
</protein>
<feature type="transmembrane region" description="Helical" evidence="7">
    <location>
        <begin position="127"/>
        <end position="147"/>
    </location>
</feature>
<feature type="transmembrane region" description="Helical" evidence="7">
    <location>
        <begin position="12"/>
        <end position="31"/>
    </location>
</feature>
<feature type="transmembrane region" description="Helical" evidence="7">
    <location>
        <begin position="270"/>
        <end position="289"/>
    </location>
</feature>
<feature type="transmembrane region" description="Helical" evidence="7">
    <location>
        <begin position="43"/>
        <end position="59"/>
    </location>
</feature>
<feature type="transmembrane region" description="Helical" evidence="7">
    <location>
        <begin position="179"/>
        <end position="202"/>
    </location>
</feature>
<evidence type="ECO:0000256" key="3">
    <source>
        <dbReference type="ARBA" id="ARBA00022692"/>
    </source>
</evidence>
<keyword evidence="5 7" id="KW-0472">Membrane</keyword>
<evidence type="ECO:0000256" key="2">
    <source>
        <dbReference type="ARBA" id="ARBA00022475"/>
    </source>
</evidence>
<feature type="transmembrane region" description="Helical" evidence="7">
    <location>
        <begin position="240"/>
        <end position="264"/>
    </location>
</feature>
<reference evidence="9 10" key="1">
    <citation type="submission" date="2017-03" db="EMBL/GenBank/DDBJ databases">
        <authorList>
            <person name="Afonso C.L."/>
            <person name="Miller P.J."/>
            <person name="Scott M.A."/>
            <person name="Spackman E."/>
            <person name="Goraichik I."/>
            <person name="Dimitrov K.M."/>
            <person name="Suarez D.L."/>
            <person name="Swayne D.E."/>
        </authorList>
    </citation>
    <scope>NUCLEOTIDE SEQUENCE [LARGE SCALE GENOMIC DNA]</scope>
    <source>
        <strain evidence="9 10">CECT 8287</strain>
    </source>
</reference>
<accession>A0A1Y5T9S4</accession>
<feature type="domain" description="EamA" evidence="8">
    <location>
        <begin position="10"/>
        <end position="142"/>
    </location>
</feature>
<dbReference type="PANTHER" id="PTHR32322">
    <property type="entry name" value="INNER MEMBRANE TRANSPORTER"/>
    <property type="match status" value="1"/>
</dbReference>
<dbReference type="InterPro" id="IPR000620">
    <property type="entry name" value="EamA_dom"/>
</dbReference>
<dbReference type="SUPFAM" id="SSF103481">
    <property type="entry name" value="Multidrug resistance efflux transporter EmrE"/>
    <property type="match status" value="2"/>
</dbReference>
<feature type="domain" description="EamA" evidence="8">
    <location>
        <begin position="153"/>
        <end position="287"/>
    </location>
</feature>
<dbReference type="OrthoDB" id="7743310at2"/>
<dbReference type="EMBL" id="FWFL01000009">
    <property type="protein sequence ID" value="SLN58790.1"/>
    <property type="molecule type" value="Genomic_DNA"/>
</dbReference>
<dbReference type="Gene3D" id="1.10.3730.20">
    <property type="match status" value="1"/>
</dbReference>
<organism evidence="9 10">
    <name type="scientific">Roseovarius litorisediminis</name>
    <dbReference type="NCBI Taxonomy" id="1312363"/>
    <lineage>
        <taxon>Bacteria</taxon>
        <taxon>Pseudomonadati</taxon>
        <taxon>Pseudomonadota</taxon>
        <taxon>Alphaproteobacteria</taxon>
        <taxon>Rhodobacterales</taxon>
        <taxon>Roseobacteraceae</taxon>
        <taxon>Roseovarius</taxon>
    </lineage>
</organism>
<dbReference type="GO" id="GO:0005886">
    <property type="term" value="C:plasma membrane"/>
    <property type="evidence" value="ECO:0007669"/>
    <property type="project" value="UniProtKB-SubCell"/>
</dbReference>
<evidence type="ECO:0000256" key="4">
    <source>
        <dbReference type="ARBA" id="ARBA00022989"/>
    </source>
</evidence>
<dbReference type="PANTHER" id="PTHR32322:SF18">
    <property type="entry name" value="S-ADENOSYLMETHIONINE_S-ADENOSYLHOMOCYSTEINE TRANSPORTER"/>
    <property type="match status" value="1"/>
</dbReference>
<evidence type="ECO:0000313" key="9">
    <source>
        <dbReference type="EMBL" id="SLN58790.1"/>
    </source>
</evidence>
<feature type="transmembrane region" description="Helical" evidence="7">
    <location>
        <begin position="153"/>
        <end position="172"/>
    </location>
</feature>
<feature type="transmembrane region" description="Helical" evidence="7">
    <location>
        <begin position="214"/>
        <end position="233"/>
    </location>
</feature>
<gene>
    <name evidence="9" type="ORF">PEL8287_03161</name>
</gene>
<dbReference type="Proteomes" id="UP000193827">
    <property type="component" value="Unassembled WGS sequence"/>
</dbReference>